<dbReference type="Proteomes" id="UP000618795">
    <property type="component" value="Unassembled WGS sequence"/>
</dbReference>
<keyword evidence="1" id="KW-1133">Transmembrane helix</keyword>
<organism evidence="2 3">
    <name type="scientific">Streptomyces filipinensis</name>
    <dbReference type="NCBI Taxonomy" id="66887"/>
    <lineage>
        <taxon>Bacteria</taxon>
        <taxon>Bacillati</taxon>
        <taxon>Actinomycetota</taxon>
        <taxon>Actinomycetes</taxon>
        <taxon>Kitasatosporales</taxon>
        <taxon>Streptomycetaceae</taxon>
        <taxon>Streptomyces</taxon>
    </lineage>
</organism>
<keyword evidence="1" id="KW-0472">Membrane</keyword>
<evidence type="ECO:0000256" key="1">
    <source>
        <dbReference type="SAM" id="Phobius"/>
    </source>
</evidence>
<gene>
    <name evidence="2" type="ORF">GCM10010260_49340</name>
</gene>
<evidence type="ECO:0000313" key="2">
    <source>
        <dbReference type="EMBL" id="GGV06026.1"/>
    </source>
</evidence>
<keyword evidence="3" id="KW-1185">Reference proteome</keyword>
<evidence type="ECO:0000313" key="3">
    <source>
        <dbReference type="Proteomes" id="UP000618795"/>
    </source>
</evidence>
<reference evidence="2" key="1">
    <citation type="journal article" date="2014" name="Int. J. Syst. Evol. Microbiol.">
        <title>Complete genome sequence of Corynebacterium casei LMG S-19264T (=DSM 44701T), isolated from a smear-ripened cheese.</title>
        <authorList>
            <consortium name="US DOE Joint Genome Institute (JGI-PGF)"/>
            <person name="Walter F."/>
            <person name="Albersmeier A."/>
            <person name="Kalinowski J."/>
            <person name="Ruckert C."/>
        </authorList>
    </citation>
    <scope>NUCLEOTIDE SEQUENCE</scope>
    <source>
        <strain evidence="2">JCM 4369</strain>
    </source>
</reference>
<proteinExistence type="predicted"/>
<feature type="transmembrane region" description="Helical" evidence="1">
    <location>
        <begin position="68"/>
        <end position="90"/>
    </location>
</feature>
<feature type="transmembrane region" description="Helical" evidence="1">
    <location>
        <begin position="41"/>
        <end position="62"/>
    </location>
</feature>
<dbReference type="EMBL" id="BMTD01000011">
    <property type="protein sequence ID" value="GGV06026.1"/>
    <property type="molecule type" value="Genomic_DNA"/>
</dbReference>
<comment type="caution">
    <text evidence="2">The sequence shown here is derived from an EMBL/GenBank/DDBJ whole genome shotgun (WGS) entry which is preliminary data.</text>
</comment>
<keyword evidence="1" id="KW-0812">Transmembrane</keyword>
<accession>A0A918IFW6</accession>
<name>A0A918IFW6_9ACTN</name>
<reference evidence="2" key="2">
    <citation type="submission" date="2020-09" db="EMBL/GenBank/DDBJ databases">
        <authorList>
            <person name="Sun Q."/>
            <person name="Ohkuma M."/>
        </authorList>
    </citation>
    <scope>NUCLEOTIDE SEQUENCE</scope>
    <source>
        <strain evidence="2">JCM 4369</strain>
    </source>
</reference>
<protein>
    <submittedName>
        <fullName evidence="2">Uncharacterized protein</fullName>
    </submittedName>
</protein>
<sequence>MEEMEDGLGGPSAAAELNIQLRPVGSLSANVKLPGREAKELLRTLMVTVTMVCVVAGPALVLCIGALYGVPIVVTVGVSILELGAVGFIFGRKASRTGAASE</sequence>
<dbReference type="RefSeq" id="WP_191875694.1">
    <property type="nucleotide sequence ID" value="NZ_BMTD01000011.1"/>
</dbReference>
<dbReference type="AlphaFoldDB" id="A0A918IFW6"/>